<evidence type="ECO:0000256" key="1">
    <source>
        <dbReference type="SAM" id="Phobius"/>
    </source>
</evidence>
<keyword evidence="1" id="KW-0812">Transmembrane</keyword>
<reference evidence="3 4" key="1">
    <citation type="submission" date="2019-02" db="EMBL/GenBank/DDBJ databases">
        <title>Genomic Encyclopedia of Type Strains, Phase IV (KMG-IV): sequencing the most valuable type-strain genomes for metagenomic binning, comparative biology and taxonomic classification.</title>
        <authorList>
            <person name="Goeker M."/>
        </authorList>
    </citation>
    <scope>NUCLEOTIDE SEQUENCE [LARGE SCALE GENOMIC DNA]</scope>
    <source>
        <strain evidence="3 4">DSM 18116</strain>
    </source>
</reference>
<feature type="domain" description="ABC-type uncharacterised transport system" evidence="2">
    <location>
        <begin position="476"/>
        <end position="557"/>
    </location>
</feature>
<name>A0A4Q7MIU3_9BACT</name>
<sequence length="775" mass="87936">MKVIYSIAKNEFRYLFYSPIAWFVLLVFMVQCGYFYSDSMYPLANAQDVYVKNSPDFKGFKEPLTLITFIDGRFFPNIMQNLFLFLPILTMGLISRESNSGTSALLFSSPVSIRRIVLGKYLGIMLYNLLLVLVAAIFVVAGMLVIRDVDYGLLLSALLSFYLLVCAYSAIGLFMSSLSSYQVVSAMATFSAIFILSQIGGLWQRYDLVRDLTWFLSLQDRTIKMLHGLIVTRDIIYFILVTLMFIAFTYLRLMGKMEFRPWYIRAGKYLAVSGMILLIGYFSARPMLTGYLDATATQRNTLHPNTQAVLKEFGDSTLEVTLYVDLLDKYAARGLPESRNSDYLAKLWDRYLRFKPDIKFNYVYYYGYDPVIDDSLLLKRFRGMGVEDIVKEYCSLLEFSPSYFKPATQLKVGADLRSQDYATLIQLKYKGRTAYVRTYDDPKFWPNESNMIPGLKRILGHPIPSIGFSSGSLERGVYKKGERDYSVHTAAKRTRMALVNNGFDVDTINLTTSDIPDQLSALVIADPKRELSAEVQNKISQYVNKGGNLMINGEPGKQSVLNPVLSQFGMQLAIGQLVYPTYDETPDKVISYLTANSKELWAKFIDTGKTKFNDTLALLMPGATQVINSGVAGWRSDTLATTMPGRTWLKMGQVVIDSTLPPFNALDGDIRLSSFPTVQRLRRPGNGKEQRVIITGDADYASNLRLNKNFSYLTPTYSWITNNLFPVYTPKKADKDVMLNIGERVGYYQKIIFVWVLPALFLISGTILLIRRKRK</sequence>
<feature type="transmembrane region" description="Helical" evidence="1">
    <location>
        <begin position="183"/>
        <end position="203"/>
    </location>
</feature>
<accession>A0A4Q7MIU3</accession>
<dbReference type="GO" id="GO:0005886">
    <property type="term" value="C:plasma membrane"/>
    <property type="evidence" value="ECO:0007669"/>
    <property type="project" value="UniProtKB-SubCell"/>
</dbReference>
<protein>
    <submittedName>
        <fullName evidence="3">ABC-2 type transport system permease protein</fullName>
    </submittedName>
</protein>
<dbReference type="Proteomes" id="UP000293874">
    <property type="component" value="Unassembled WGS sequence"/>
</dbReference>
<feature type="transmembrane region" description="Helical" evidence="1">
    <location>
        <begin position="124"/>
        <end position="146"/>
    </location>
</feature>
<evidence type="ECO:0000313" key="3">
    <source>
        <dbReference type="EMBL" id="RZS67208.1"/>
    </source>
</evidence>
<feature type="transmembrane region" description="Helical" evidence="1">
    <location>
        <begin position="12"/>
        <end position="36"/>
    </location>
</feature>
<dbReference type="GO" id="GO:0140359">
    <property type="term" value="F:ABC-type transporter activity"/>
    <property type="evidence" value="ECO:0007669"/>
    <property type="project" value="InterPro"/>
</dbReference>
<dbReference type="PANTHER" id="PTHR43471">
    <property type="entry name" value="ABC TRANSPORTER PERMEASE"/>
    <property type="match status" value="1"/>
</dbReference>
<keyword evidence="4" id="KW-1185">Reference proteome</keyword>
<comment type="caution">
    <text evidence="3">The sequence shown here is derived from an EMBL/GenBank/DDBJ whole genome shotgun (WGS) entry which is preliminary data.</text>
</comment>
<feature type="transmembrane region" description="Helical" evidence="1">
    <location>
        <begin position="235"/>
        <end position="254"/>
    </location>
</feature>
<dbReference type="Pfam" id="PF09822">
    <property type="entry name" value="ABC_transp_aux"/>
    <property type="match status" value="1"/>
</dbReference>
<feature type="transmembrane region" description="Helical" evidence="1">
    <location>
        <begin position="752"/>
        <end position="770"/>
    </location>
</feature>
<proteinExistence type="predicted"/>
<dbReference type="EMBL" id="SGXA01000004">
    <property type="protein sequence ID" value="RZS67208.1"/>
    <property type="molecule type" value="Genomic_DNA"/>
</dbReference>
<dbReference type="RefSeq" id="WP_130544070.1">
    <property type="nucleotide sequence ID" value="NZ_CP042431.1"/>
</dbReference>
<feature type="transmembrane region" description="Helical" evidence="1">
    <location>
        <begin position="266"/>
        <end position="284"/>
    </location>
</feature>
<keyword evidence="1" id="KW-0472">Membrane</keyword>
<dbReference type="InterPro" id="IPR019196">
    <property type="entry name" value="ABC_transp_unknown"/>
</dbReference>
<dbReference type="OrthoDB" id="9794512at2"/>
<feature type="transmembrane region" description="Helical" evidence="1">
    <location>
        <begin position="74"/>
        <end position="94"/>
    </location>
</feature>
<gene>
    <name evidence="3" type="ORF">EV199_5594</name>
</gene>
<evidence type="ECO:0000313" key="4">
    <source>
        <dbReference type="Proteomes" id="UP000293874"/>
    </source>
</evidence>
<dbReference type="Pfam" id="PF12679">
    <property type="entry name" value="ABC2_membrane_2"/>
    <property type="match status" value="1"/>
</dbReference>
<feature type="transmembrane region" description="Helical" evidence="1">
    <location>
        <begin position="152"/>
        <end position="171"/>
    </location>
</feature>
<evidence type="ECO:0000259" key="2">
    <source>
        <dbReference type="Pfam" id="PF09822"/>
    </source>
</evidence>
<dbReference type="AlphaFoldDB" id="A0A4Q7MIU3"/>
<keyword evidence="1" id="KW-1133">Transmembrane helix</keyword>
<organism evidence="3 4">
    <name type="scientific">Pseudobacter ginsenosidimutans</name>
    <dbReference type="NCBI Taxonomy" id="661488"/>
    <lineage>
        <taxon>Bacteria</taxon>
        <taxon>Pseudomonadati</taxon>
        <taxon>Bacteroidota</taxon>
        <taxon>Chitinophagia</taxon>
        <taxon>Chitinophagales</taxon>
        <taxon>Chitinophagaceae</taxon>
        <taxon>Pseudobacter</taxon>
    </lineage>
</organism>